<protein>
    <recommendedName>
        <fullName evidence="6">TATA-box-binding protein</fullName>
    </recommendedName>
</protein>
<evidence type="ECO:0000256" key="2">
    <source>
        <dbReference type="ARBA" id="ARBA00023125"/>
    </source>
</evidence>
<dbReference type="Pfam" id="PF00352">
    <property type="entry name" value="TBP"/>
    <property type="match status" value="2"/>
</dbReference>
<sequence>MTIRITNVVYTADLGCEIDLRTLTMSSTHIIYDPHRFSGAVWKHPAIGGCCLVFPNGKLSVVGRVDNLGAGRTRARRYARSIQRKGFKVRLVRLKLVTASAFFEVGGNLSMDVLSGDMGAKYEPELFPAAMLKRDGLNFTCFCNGKILVTGIKNQKDLDDTVSPVPIELELLSV</sequence>
<dbReference type="PRINTS" id="PR00686">
    <property type="entry name" value="TIFACTORIID"/>
</dbReference>
<gene>
    <name evidence="4" type="ORF">BOV88_13710</name>
</gene>
<dbReference type="SUPFAM" id="SSF55945">
    <property type="entry name" value="TATA-box binding protein-like"/>
    <property type="match status" value="2"/>
</dbReference>
<organism evidence="4 5">
    <name type="scientific">Solemya velum gill symbiont</name>
    <dbReference type="NCBI Taxonomy" id="2340"/>
    <lineage>
        <taxon>Bacteria</taxon>
        <taxon>Pseudomonadati</taxon>
        <taxon>Pseudomonadota</taxon>
        <taxon>Gammaproteobacteria</taxon>
        <taxon>sulfur-oxidizing symbionts</taxon>
    </lineage>
</organism>
<keyword evidence="2" id="KW-0238">DNA-binding</keyword>
<evidence type="ECO:0000256" key="1">
    <source>
        <dbReference type="ARBA" id="ARBA00005560"/>
    </source>
</evidence>
<dbReference type="InterPro" id="IPR000814">
    <property type="entry name" value="TBP"/>
</dbReference>
<reference evidence="4 5" key="1">
    <citation type="submission" date="2016-11" db="EMBL/GenBank/DDBJ databases">
        <title>Mixed transmission modes and dynamic genome evolution in an obligate animal-bacterial symbiosis.</title>
        <authorList>
            <person name="Russell S.L."/>
            <person name="Corbett-Detig R.B."/>
            <person name="Cavanaugh C.M."/>
        </authorList>
    </citation>
    <scope>NUCLEOTIDE SEQUENCE [LARGE SCALE GENOMIC DNA]</scope>
    <source>
        <strain evidence="4">MA-KB16</strain>
    </source>
</reference>
<accession>A0A1T2CG11</accession>
<dbReference type="EMBL" id="MPNX01000074">
    <property type="protein sequence ID" value="OOY33732.1"/>
    <property type="molecule type" value="Genomic_DNA"/>
</dbReference>
<name>A0A1T2CG11_SOVGS</name>
<proteinExistence type="inferred from homology"/>
<comment type="similarity">
    <text evidence="1">Belongs to the TBP family.</text>
</comment>
<dbReference type="GO" id="GO:0003677">
    <property type="term" value="F:DNA binding"/>
    <property type="evidence" value="ECO:0007669"/>
    <property type="project" value="UniProtKB-KW"/>
</dbReference>
<dbReference type="GO" id="GO:0006352">
    <property type="term" value="P:DNA-templated transcription initiation"/>
    <property type="evidence" value="ECO:0007669"/>
    <property type="project" value="InterPro"/>
</dbReference>
<evidence type="ECO:0000313" key="4">
    <source>
        <dbReference type="EMBL" id="OOY33732.1"/>
    </source>
</evidence>
<evidence type="ECO:0000313" key="5">
    <source>
        <dbReference type="Proteomes" id="UP000190962"/>
    </source>
</evidence>
<dbReference type="PANTHER" id="PTHR10126">
    <property type="entry name" value="TATA-BOX BINDING PROTEIN"/>
    <property type="match status" value="1"/>
</dbReference>
<evidence type="ECO:0000256" key="3">
    <source>
        <dbReference type="ARBA" id="ARBA00023163"/>
    </source>
</evidence>
<dbReference type="Gene3D" id="3.30.310.10">
    <property type="entry name" value="TATA-Binding Protein"/>
    <property type="match status" value="2"/>
</dbReference>
<evidence type="ECO:0008006" key="6">
    <source>
        <dbReference type="Google" id="ProtNLM"/>
    </source>
</evidence>
<keyword evidence="3" id="KW-0804">Transcription</keyword>
<comment type="caution">
    <text evidence="4">The sequence shown here is derived from an EMBL/GenBank/DDBJ whole genome shotgun (WGS) entry which is preliminary data.</text>
</comment>
<dbReference type="Proteomes" id="UP000190962">
    <property type="component" value="Unassembled WGS sequence"/>
</dbReference>
<dbReference type="InterPro" id="IPR012295">
    <property type="entry name" value="TBP_dom_sf"/>
</dbReference>
<dbReference type="AlphaFoldDB" id="A0A1T2CG11"/>